<protein>
    <submittedName>
        <fullName evidence="1">Uncharacterized protein</fullName>
    </submittedName>
</protein>
<dbReference type="AlphaFoldDB" id="A0A455T168"/>
<accession>A0A455T168</accession>
<dbReference type="EMBL" id="AP019377">
    <property type="protein sequence ID" value="BBH93109.1"/>
    <property type="molecule type" value="Genomic_DNA"/>
</dbReference>
<sequence>MSAEIELLQSQEAGYFVSSSLLGTGQPTPEARQAEAVRVVLWALCRGRAGALSMSRDTAVSTRTLLHQARRLLLPFAPQRLASASFDQDRLREAGAGFGALPAPEQIDRRLLERLAEQGDLLQLIDRGAHWLPAPPRLVPLGSHYLLAGGLPLHALPAVLQEQITLRNTLRLLPLSAGASWPYAYQSLTNWLGPQPSSLPELQSFFQQAPLISVDSAPLEDEPSEVYWPHHAGPQEERWLPVTRAARLPAGRYLLRRPDRWSRGRFHYRIVLLDQGRILQESHPWEEMDIETPRLCYALDQAAGRKTVAHFAPTGSETLALGLESRLPRREYRLLQAVGERQPTSQRATLRYRWCAIARADLPLVTQALQALGITSEYHSAASRD</sequence>
<reference evidence="1" key="1">
    <citation type="submission" date="2018-12" db="EMBL/GenBank/DDBJ databases">
        <title>Novel natural products biosynthetic potential of the class Ktedonobacteria.</title>
        <authorList>
            <person name="Zheng Y."/>
            <person name="Saitou A."/>
            <person name="Wang C.M."/>
            <person name="Toyoda A."/>
            <person name="Minakuchi Y."/>
            <person name="Sekiguchi Y."/>
            <person name="Ueda K."/>
            <person name="Takano H."/>
            <person name="Sakai Y."/>
            <person name="Yokota A."/>
            <person name="Yabe S."/>
        </authorList>
    </citation>
    <scope>NUCLEOTIDE SEQUENCE</scope>
    <source>
        <strain evidence="1">A3-2</strain>
    </source>
</reference>
<proteinExistence type="predicted"/>
<evidence type="ECO:0000313" key="1">
    <source>
        <dbReference type="EMBL" id="BBH93109.1"/>
    </source>
</evidence>
<organism evidence="1">
    <name type="scientific">Thermogemmatispora argillosa</name>
    <dbReference type="NCBI Taxonomy" id="2045280"/>
    <lineage>
        <taxon>Bacteria</taxon>
        <taxon>Bacillati</taxon>
        <taxon>Chloroflexota</taxon>
        <taxon>Ktedonobacteria</taxon>
        <taxon>Thermogemmatisporales</taxon>
        <taxon>Thermogemmatisporaceae</taxon>
        <taxon>Thermogemmatispora</taxon>
    </lineage>
</organism>
<name>A0A455T168_9CHLR</name>
<gene>
    <name evidence="1" type="ORF">KTA_13080</name>
</gene>